<proteinExistence type="predicted"/>
<reference evidence="3" key="1">
    <citation type="journal article" date="2002" name="DNA Res.">
        <title>Complete genomic sequence of nitrogen-fixing symbiotic bacterium Bradyrhizobium japonicum USDA110.</title>
        <authorList>
            <person name="Kaneko T."/>
            <person name="Nakamura Y."/>
            <person name="Sato S."/>
            <person name="Minamisawa K."/>
            <person name="Uchiumi T."/>
            <person name="Sasamoto S."/>
            <person name="Watanabe A."/>
            <person name="Idesawa K."/>
            <person name="Iriguchi M."/>
            <person name="Kawashima K."/>
            <person name="Kohara M."/>
            <person name="Matsumoto M."/>
            <person name="Shimpo S."/>
            <person name="Tsuruoka H."/>
            <person name="Wada T."/>
            <person name="Yamada M."/>
            <person name="Tabata S."/>
        </authorList>
    </citation>
    <scope>NUCLEOTIDE SEQUENCE [LARGE SCALE GENOMIC DNA]</scope>
    <source>
        <strain evidence="3">JCM 10833 / BCRC 13528 / IAM 13628 / NBRC 14792 / USDA 110</strain>
    </source>
</reference>
<evidence type="ECO:0000313" key="3">
    <source>
        <dbReference type="Proteomes" id="UP000002526"/>
    </source>
</evidence>
<accession>Q89SY4</accession>
<evidence type="ECO:0000256" key="1">
    <source>
        <dbReference type="SAM" id="MobiDB-lite"/>
    </source>
</evidence>
<keyword evidence="3" id="KW-1185">Reference proteome</keyword>
<evidence type="ECO:0000313" key="2">
    <source>
        <dbReference type="EMBL" id="BAC47531.1"/>
    </source>
</evidence>
<name>Q89SY4_BRADU</name>
<dbReference type="EnsemblBacteria" id="BAC47531">
    <property type="protein sequence ID" value="BAC47531"/>
    <property type="gene ID" value="BAC47531"/>
</dbReference>
<dbReference type="EMBL" id="BA000040">
    <property type="protein sequence ID" value="BAC47531.1"/>
    <property type="molecule type" value="Genomic_DNA"/>
</dbReference>
<dbReference type="AlphaFoldDB" id="Q89SY4"/>
<dbReference type="HOGENOM" id="CLU_2477188_0_0_5"/>
<dbReference type="InParanoid" id="Q89SY4"/>
<sequence>MVDPRPDRLLAVGIGRWKDGVTDAARFPDQTRSFALGPCDQSNNFAHIGSTGGKRGNWQAGLVKRPNRRRNPPSRVPFVSSAGRTRR</sequence>
<feature type="region of interest" description="Disordered" evidence="1">
    <location>
        <begin position="64"/>
        <end position="87"/>
    </location>
</feature>
<protein>
    <submittedName>
        <fullName evidence="2">Bsl2266 protein</fullName>
    </submittedName>
</protein>
<gene>
    <name evidence="2" type="ordered locus">bsl2266</name>
</gene>
<dbReference type="KEGG" id="bja:bsl2266"/>
<dbReference type="Proteomes" id="UP000002526">
    <property type="component" value="Chromosome"/>
</dbReference>
<organism evidence="2 3">
    <name type="scientific">Bradyrhizobium diazoefficiens (strain JCM 10833 / BCRC 13528 / IAM 13628 / NBRC 14792 / USDA 110)</name>
    <dbReference type="NCBI Taxonomy" id="224911"/>
    <lineage>
        <taxon>Bacteria</taxon>
        <taxon>Pseudomonadati</taxon>
        <taxon>Pseudomonadota</taxon>
        <taxon>Alphaproteobacteria</taxon>
        <taxon>Hyphomicrobiales</taxon>
        <taxon>Nitrobacteraceae</taxon>
        <taxon>Bradyrhizobium</taxon>
    </lineage>
</organism>